<keyword evidence="4" id="KW-0677">Repeat</keyword>
<keyword evidence="5 10" id="KW-0863">Zinc-finger</keyword>
<reference evidence="13" key="2">
    <citation type="submission" date="2025-08" db="UniProtKB">
        <authorList>
            <consortium name="Ensembl"/>
        </authorList>
    </citation>
    <scope>IDENTIFICATION</scope>
    <source>
        <strain evidence="13">Thorbecke</strain>
    </source>
</reference>
<keyword evidence="8" id="KW-0804">Transcription</keyword>
<feature type="region of interest" description="Disordered" evidence="11">
    <location>
        <begin position="34"/>
        <end position="75"/>
    </location>
</feature>
<organism evidence="13 14">
    <name type="scientific">Oryctolagus cuniculus</name>
    <name type="common">Rabbit</name>
    <dbReference type="NCBI Taxonomy" id="9986"/>
    <lineage>
        <taxon>Eukaryota</taxon>
        <taxon>Metazoa</taxon>
        <taxon>Chordata</taxon>
        <taxon>Craniata</taxon>
        <taxon>Vertebrata</taxon>
        <taxon>Euteleostomi</taxon>
        <taxon>Mammalia</taxon>
        <taxon>Eutheria</taxon>
        <taxon>Euarchontoglires</taxon>
        <taxon>Glires</taxon>
        <taxon>Lagomorpha</taxon>
        <taxon>Leporidae</taxon>
        <taxon>Oryctolagus</taxon>
    </lineage>
</organism>
<comment type="subcellular location">
    <subcellularLocation>
        <location evidence="1">Nucleus</location>
    </subcellularLocation>
</comment>
<dbReference type="EMBL" id="AAGW02059044">
    <property type="status" value="NOT_ANNOTATED_CDS"/>
    <property type="molecule type" value="Genomic_DNA"/>
</dbReference>
<evidence type="ECO:0000256" key="11">
    <source>
        <dbReference type="SAM" id="MobiDB-lite"/>
    </source>
</evidence>
<dbReference type="HOGENOM" id="CLU_093195_0_0_1"/>
<evidence type="ECO:0000256" key="9">
    <source>
        <dbReference type="ARBA" id="ARBA00023242"/>
    </source>
</evidence>
<evidence type="ECO:0000313" key="14">
    <source>
        <dbReference type="Proteomes" id="UP000001811"/>
    </source>
</evidence>
<reference evidence="13 14" key="1">
    <citation type="journal article" date="2011" name="Nature">
        <title>A high-resolution map of human evolutionary constraint using 29 mammals.</title>
        <authorList>
            <person name="Lindblad-Toh K."/>
            <person name="Garber M."/>
            <person name="Zuk O."/>
            <person name="Lin M.F."/>
            <person name="Parker B.J."/>
            <person name="Washietl S."/>
            <person name="Kheradpour P."/>
            <person name="Ernst J."/>
            <person name="Jordan G."/>
            <person name="Mauceli E."/>
            <person name="Ward L.D."/>
            <person name="Lowe C.B."/>
            <person name="Holloway A.K."/>
            <person name="Clamp M."/>
            <person name="Gnerre S."/>
            <person name="Alfoldi J."/>
            <person name="Beal K."/>
            <person name="Chang J."/>
            <person name="Clawson H."/>
            <person name="Cuff J."/>
            <person name="Di Palma F."/>
            <person name="Fitzgerald S."/>
            <person name="Flicek P."/>
            <person name="Guttman M."/>
            <person name="Hubisz M.J."/>
            <person name="Jaffe D.B."/>
            <person name="Jungreis I."/>
            <person name="Kent W.J."/>
            <person name="Kostka D."/>
            <person name="Lara M."/>
            <person name="Martins A.L."/>
            <person name="Massingham T."/>
            <person name="Moltke I."/>
            <person name="Raney B.J."/>
            <person name="Rasmussen M.D."/>
            <person name="Robinson J."/>
            <person name="Stark A."/>
            <person name="Vilella A.J."/>
            <person name="Wen J."/>
            <person name="Xie X."/>
            <person name="Zody M.C."/>
            <person name="Baldwin J."/>
            <person name="Bloom T."/>
            <person name="Chin C.W."/>
            <person name="Heiman D."/>
            <person name="Nicol R."/>
            <person name="Nusbaum C."/>
            <person name="Young S."/>
            <person name="Wilkinson J."/>
            <person name="Worley K.C."/>
            <person name="Kovar C.L."/>
            <person name="Muzny D.M."/>
            <person name="Gibbs R.A."/>
            <person name="Cree A."/>
            <person name="Dihn H.H."/>
            <person name="Fowler G."/>
            <person name="Jhangiani S."/>
            <person name="Joshi V."/>
            <person name="Lee S."/>
            <person name="Lewis L.R."/>
            <person name="Nazareth L.V."/>
            <person name="Okwuonu G."/>
            <person name="Santibanez J."/>
            <person name="Warren W.C."/>
            <person name="Mardis E.R."/>
            <person name="Weinstock G.M."/>
            <person name="Wilson R.K."/>
            <person name="Delehaunty K."/>
            <person name="Dooling D."/>
            <person name="Fronik C."/>
            <person name="Fulton L."/>
            <person name="Fulton B."/>
            <person name="Graves T."/>
            <person name="Minx P."/>
            <person name="Sodergren E."/>
            <person name="Birney E."/>
            <person name="Margulies E.H."/>
            <person name="Herrero J."/>
            <person name="Green E.D."/>
            <person name="Haussler D."/>
            <person name="Siepel A."/>
            <person name="Goldman N."/>
            <person name="Pollard K.S."/>
            <person name="Pedersen J.S."/>
            <person name="Lander E.S."/>
            <person name="Kellis M."/>
        </authorList>
    </citation>
    <scope>NUCLEOTIDE SEQUENCE [LARGE SCALE GENOMIC DNA]</scope>
    <source>
        <strain evidence="13 14">Thorbecke inbred</strain>
    </source>
</reference>
<evidence type="ECO:0000256" key="5">
    <source>
        <dbReference type="ARBA" id="ARBA00022771"/>
    </source>
</evidence>
<dbReference type="GO" id="GO:0005634">
    <property type="term" value="C:nucleus"/>
    <property type="evidence" value="ECO:0007669"/>
    <property type="project" value="UniProtKB-SubCell"/>
</dbReference>
<dbReference type="FunFam" id="3.30.160.60:FF:000230">
    <property type="entry name" value="Zinc finger protein 148"/>
    <property type="match status" value="1"/>
</dbReference>
<gene>
    <name evidence="13" type="primary">ZNF740</name>
</gene>
<sequence length="240" mass="26666">MAQASLLACEGLAGVSLVPTAASKKMLLSQIASKQAENGERAVSPDVLRCSSQGHRKDSEKSRNRKDDDSLAEASHSKKTVKKVVVVEQNGSFQVKIPKNFTCEHCFGAFRSSYHLKRHILIHTGEKPFECDVCDMRFIQKYHLERHKRVHSGEKPYQCERCHQVRLARAPGPACCLLSGPPGVPHSVSPGGKVQPRLQAAAHRRGPLEDYKNSHSRVSRALTARRSENVFDRCLMGPLH</sequence>
<dbReference type="GO" id="GO:0000981">
    <property type="term" value="F:DNA-binding transcription factor activity, RNA polymerase II-specific"/>
    <property type="evidence" value="ECO:0007669"/>
    <property type="project" value="TreeGrafter"/>
</dbReference>
<dbReference type="FunFam" id="3.30.160.60:FF:000042">
    <property type="entry name" value="Zinc finger protein 148"/>
    <property type="match status" value="1"/>
</dbReference>
<dbReference type="eggNOG" id="KOG1721">
    <property type="taxonomic scope" value="Eukaryota"/>
</dbReference>
<dbReference type="Proteomes" id="UP000001811">
    <property type="component" value="Chromosome 4"/>
</dbReference>
<dbReference type="PROSITE" id="PS50157">
    <property type="entry name" value="ZINC_FINGER_C2H2_2"/>
    <property type="match status" value="2"/>
</dbReference>
<dbReference type="Ensembl" id="ENSOCUT00000001421.3">
    <property type="protein sequence ID" value="ENSOCUP00000001223.3"/>
    <property type="gene ID" value="ENSOCUG00000001422.3"/>
</dbReference>
<evidence type="ECO:0000256" key="4">
    <source>
        <dbReference type="ARBA" id="ARBA00022737"/>
    </source>
</evidence>
<evidence type="ECO:0000259" key="12">
    <source>
        <dbReference type="PROSITE" id="PS50157"/>
    </source>
</evidence>
<dbReference type="PROSITE" id="PS00028">
    <property type="entry name" value="ZINC_FINGER_C2H2_1"/>
    <property type="match status" value="2"/>
</dbReference>
<keyword evidence="6" id="KW-0862">Zinc</keyword>
<comment type="similarity">
    <text evidence="2">Belongs to the krueppel C2H2-type zinc-finger protein family.</text>
</comment>
<dbReference type="SMART" id="SM00355">
    <property type="entry name" value="ZnF_C2H2"/>
    <property type="match status" value="2"/>
</dbReference>
<feature type="compositionally biased region" description="Basic and acidic residues" evidence="11">
    <location>
        <begin position="55"/>
        <end position="69"/>
    </location>
</feature>
<evidence type="ECO:0000256" key="7">
    <source>
        <dbReference type="ARBA" id="ARBA00023015"/>
    </source>
</evidence>
<evidence type="ECO:0000256" key="6">
    <source>
        <dbReference type="ARBA" id="ARBA00022833"/>
    </source>
</evidence>
<keyword evidence="9" id="KW-0539">Nucleus</keyword>
<evidence type="ECO:0000256" key="2">
    <source>
        <dbReference type="ARBA" id="ARBA00006991"/>
    </source>
</evidence>
<feature type="domain" description="C2H2-type" evidence="12">
    <location>
        <begin position="129"/>
        <end position="156"/>
    </location>
</feature>
<dbReference type="Gene3D" id="3.30.160.60">
    <property type="entry name" value="Classic Zinc Finger"/>
    <property type="match status" value="2"/>
</dbReference>
<dbReference type="GO" id="GO:0008270">
    <property type="term" value="F:zinc ion binding"/>
    <property type="evidence" value="ECO:0007669"/>
    <property type="project" value="UniProtKB-KW"/>
</dbReference>
<evidence type="ECO:0000256" key="3">
    <source>
        <dbReference type="ARBA" id="ARBA00022723"/>
    </source>
</evidence>
<proteinExistence type="inferred from homology"/>
<dbReference type="EMBL" id="AAGW02059045">
    <property type="status" value="NOT_ANNOTATED_CDS"/>
    <property type="molecule type" value="Genomic_DNA"/>
</dbReference>
<reference evidence="13" key="3">
    <citation type="submission" date="2025-09" db="UniProtKB">
        <authorList>
            <consortium name="Ensembl"/>
        </authorList>
    </citation>
    <scope>IDENTIFICATION</scope>
    <source>
        <strain evidence="13">Thorbecke</strain>
    </source>
</reference>
<dbReference type="Pfam" id="PF00096">
    <property type="entry name" value="zf-C2H2"/>
    <property type="match status" value="2"/>
</dbReference>
<dbReference type="InParanoid" id="G1SFE2"/>
<protein>
    <submittedName>
        <fullName evidence="13">Zinc finger protein 740</fullName>
    </submittedName>
</protein>
<feature type="domain" description="C2H2-type" evidence="12">
    <location>
        <begin position="101"/>
        <end position="128"/>
    </location>
</feature>
<evidence type="ECO:0000256" key="8">
    <source>
        <dbReference type="ARBA" id="ARBA00023163"/>
    </source>
</evidence>
<dbReference type="PANTHER" id="PTHR24394:SF57">
    <property type="entry name" value="ZINC FINGER PROTEIN 740"/>
    <property type="match status" value="1"/>
</dbReference>
<dbReference type="PANTHER" id="PTHR24394">
    <property type="entry name" value="ZINC FINGER PROTEIN"/>
    <property type="match status" value="1"/>
</dbReference>
<name>G1SFE2_RABIT</name>
<dbReference type="GO" id="GO:1990837">
    <property type="term" value="F:sequence-specific double-stranded DNA binding"/>
    <property type="evidence" value="ECO:0007669"/>
    <property type="project" value="Ensembl"/>
</dbReference>
<keyword evidence="7" id="KW-0805">Transcription regulation</keyword>
<dbReference type="AlphaFoldDB" id="G1SFE2"/>
<evidence type="ECO:0000313" key="13">
    <source>
        <dbReference type="Ensembl" id="ENSOCUP00000001223.3"/>
    </source>
</evidence>
<dbReference type="STRING" id="9986.ENSOCUP00000001223"/>
<dbReference type="InterPro" id="IPR013087">
    <property type="entry name" value="Znf_C2H2_type"/>
</dbReference>
<dbReference type="Bgee" id="ENSOCUG00000001422">
    <property type="expression patterns" value="Expressed in left lung and 17 other cell types or tissues"/>
</dbReference>
<keyword evidence="14" id="KW-1185">Reference proteome</keyword>
<accession>G1SFE2</accession>
<evidence type="ECO:0000256" key="10">
    <source>
        <dbReference type="PROSITE-ProRule" id="PRU00042"/>
    </source>
</evidence>
<dbReference type="SMR" id="G1SFE2"/>
<evidence type="ECO:0000256" key="1">
    <source>
        <dbReference type="ARBA" id="ARBA00004123"/>
    </source>
</evidence>
<dbReference type="GeneTree" id="ENSGT00940000159609"/>
<dbReference type="SUPFAM" id="SSF57667">
    <property type="entry name" value="beta-beta-alpha zinc fingers"/>
    <property type="match status" value="1"/>
</dbReference>
<keyword evidence="3" id="KW-0479">Metal-binding</keyword>
<dbReference type="InterPro" id="IPR036236">
    <property type="entry name" value="Znf_C2H2_sf"/>
</dbReference>